<evidence type="ECO:0000256" key="1">
    <source>
        <dbReference type="ARBA" id="ARBA00004141"/>
    </source>
</evidence>
<evidence type="ECO:0000313" key="12">
    <source>
        <dbReference type="Proteomes" id="UP000531938"/>
    </source>
</evidence>
<dbReference type="GO" id="GO:0015297">
    <property type="term" value="F:antiporter activity"/>
    <property type="evidence" value="ECO:0007669"/>
    <property type="project" value="UniProtKB-KW"/>
</dbReference>
<evidence type="ECO:0000256" key="7">
    <source>
        <dbReference type="ARBA" id="ARBA00023136"/>
    </source>
</evidence>
<proteinExistence type="inferred from homology"/>
<keyword evidence="5" id="KW-0406">Ion transport</keyword>
<keyword evidence="6 9" id="KW-1133">Transmembrane helix</keyword>
<feature type="transmembrane region" description="Helical" evidence="9">
    <location>
        <begin position="132"/>
        <end position="153"/>
    </location>
</feature>
<accession>A0A7K7AY39</accession>
<keyword evidence="5" id="KW-0862">Zinc</keyword>
<dbReference type="AlphaFoldDB" id="A0A7K7AY39"/>
<dbReference type="InterPro" id="IPR058533">
    <property type="entry name" value="Cation_efflux_TM"/>
</dbReference>
<evidence type="ECO:0000256" key="6">
    <source>
        <dbReference type="ARBA" id="ARBA00022989"/>
    </source>
</evidence>
<comment type="similarity">
    <text evidence="2">Belongs to the cation diffusion facilitator (CDF) transporter (TC 2.A.4) family. SLC30A subfamily.</text>
</comment>
<feature type="transmembrane region" description="Helical" evidence="9">
    <location>
        <begin position="103"/>
        <end position="125"/>
    </location>
</feature>
<dbReference type="Proteomes" id="UP000531938">
    <property type="component" value="Unassembled WGS sequence"/>
</dbReference>
<evidence type="ECO:0000259" key="10">
    <source>
        <dbReference type="Pfam" id="PF01545"/>
    </source>
</evidence>
<dbReference type="GO" id="GO:0010043">
    <property type="term" value="P:response to zinc ion"/>
    <property type="evidence" value="ECO:0007669"/>
    <property type="project" value="TreeGrafter"/>
</dbReference>
<evidence type="ECO:0000256" key="2">
    <source>
        <dbReference type="ARBA" id="ARBA00008873"/>
    </source>
</evidence>
<dbReference type="Pfam" id="PF01545">
    <property type="entry name" value="Cation_efflux"/>
    <property type="match status" value="1"/>
</dbReference>
<organism evidence="11 12">
    <name type="scientific">Nothoprocta ornata</name>
    <dbReference type="NCBI Taxonomy" id="83376"/>
    <lineage>
        <taxon>Eukaryota</taxon>
        <taxon>Metazoa</taxon>
        <taxon>Chordata</taxon>
        <taxon>Craniata</taxon>
        <taxon>Vertebrata</taxon>
        <taxon>Euteleostomi</taxon>
        <taxon>Archelosauria</taxon>
        <taxon>Archosauria</taxon>
        <taxon>Dinosauria</taxon>
        <taxon>Saurischia</taxon>
        <taxon>Theropoda</taxon>
        <taxon>Coelurosauria</taxon>
        <taxon>Aves</taxon>
        <taxon>Palaeognathae</taxon>
        <taxon>Tinamiformes</taxon>
        <taxon>Tinamidae</taxon>
        <taxon>Nothoprocta</taxon>
    </lineage>
</organism>
<comment type="caution">
    <text evidence="11">The sequence shown here is derived from an EMBL/GenBank/DDBJ whole genome shotgun (WGS) entry which is preliminary data.</text>
</comment>
<evidence type="ECO:0000313" key="11">
    <source>
        <dbReference type="EMBL" id="NWY00942.1"/>
    </source>
</evidence>
<feature type="non-terminal residue" evidence="11">
    <location>
        <position position="164"/>
    </location>
</feature>
<feature type="transmembrane region" description="Helical" evidence="9">
    <location>
        <begin position="36"/>
        <end position="54"/>
    </location>
</feature>
<feature type="transmembrane region" description="Helical" evidence="9">
    <location>
        <begin position="6"/>
        <end position="24"/>
    </location>
</feature>
<dbReference type="GO" id="GO:0005886">
    <property type="term" value="C:plasma membrane"/>
    <property type="evidence" value="ECO:0007669"/>
    <property type="project" value="TreeGrafter"/>
</dbReference>
<evidence type="ECO:0000256" key="5">
    <source>
        <dbReference type="ARBA" id="ARBA00022906"/>
    </source>
</evidence>
<keyword evidence="7 9" id="KW-0472">Membrane</keyword>
<evidence type="ECO:0000256" key="8">
    <source>
        <dbReference type="ARBA" id="ARBA00048349"/>
    </source>
</evidence>
<dbReference type="InterPro" id="IPR002524">
    <property type="entry name" value="Cation_efflux"/>
</dbReference>
<dbReference type="GO" id="GO:0005385">
    <property type="term" value="F:zinc ion transmembrane transporter activity"/>
    <property type="evidence" value="ECO:0007669"/>
    <property type="project" value="TreeGrafter"/>
</dbReference>
<evidence type="ECO:0000256" key="3">
    <source>
        <dbReference type="ARBA" id="ARBA00022449"/>
    </source>
</evidence>
<gene>
    <name evidence="11" type="primary">Slc30a2_1</name>
    <name evidence="11" type="ORF">NOTORN_R04798</name>
</gene>
<dbReference type="PANTHER" id="PTHR11562:SF51">
    <property type="entry name" value="PROTON-COUPLED ZINC ANTIPORTER SLC30A2"/>
    <property type="match status" value="1"/>
</dbReference>
<name>A0A7K7AY39_9AVES</name>
<keyword evidence="4 9" id="KW-0812">Transmembrane</keyword>
<feature type="domain" description="Cation efflux protein transmembrane" evidence="10">
    <location>
        <begin position="1"/>
        <end position="161"/>
    </location>
</feature>
<dbReference type="InterPro" id="IPR027469">
    <property type="entry name" value="Cation_efflux_TMD_sf"/>
</dbReference>
<dbReference type="Gene3D" id="1.20.1510.10">
    <property type="entry name" value="Cation efflux protein transmembrane domain"/>
    <property type="match status" value="1"/>
</dbReference>
<dbReference type="PANTHER" id="PTHR11562">
    <property type="entry name" value="CATION EFFLUX PROTEIN/ ZINC TRANSPORTER"/>
    <property type="match status" value="1"/>
</dbReference>
<dbReference type="NCBIfam" id="TIGR01297">
    <property type="entry name" value="CDF"/>
    <property type="match status" value="1"/>
</dbReference>
<feature type="non-terminal residue" evidence="11">
    <location>
        <position position="1"/>
    </location>
</feature>
<reference evidence="11 12" key="1">
    <citation type="submission" date="2019-09" db="EMBL/GenBank/DDBJ databases">
        <title>Bird 10,000 Genomes (B10K) Project - Family phase.</title>
        <authorList>
            <person name="Zhang G."/>
        </authorList>
    </citation>
    <scope>NUCLEOTIDE SEQUENCE [LARGE SCALE GENOMIC DNA]</scope>
    <source>
        <strain evidence="11">B10K-MSB-03</strain>
    </source>
</reference>
<comment type="subcellular location">
    <subcellularLocation>
        <location evidence="1">Membrane</location>
        <topology evidence="1">Multi-pass membrane protein</topology>
    </subcellularLocation>
</comment>
<sequence>EILGALLSVLSIWVVTGVLVYLAAQRLLSGDYDIQGEAMLVISACAVAVNVVYVQQGRARGPGQHGDNSGVSPLAHGRMGLALHQTGHGHSHGEQPSASVRAAFVHVLGDLLQSLGVLVASYIIYFKPEWKFVDPICTFLFSVLVLATTLSILRDVLLVLMEGR</sequence>
<keyword evidence="5" id="KW-0864">Zinc transport</keyword>
<protein>
    <submittedName>
        <fullName evidence="11">ZNT2 protein</fullName>
    </submittedName>
</protein>
<dbReference type="InterPro" id="IPR050681">
    <property type="entry name" value="CDF/SLC30A"/>
</dbReference>
<evidence type="ECO:0000256" key="9">
    <source>
        <dbReference type="SAM" id="Phobius"/>
    </source>
</evidence>
<keyword evidence="3" id="KW-0050">Antiport</keyword>
<dbReference type="EMBL" id="VZSH01000078">
    <property type="protein sequence ID" value="NWY00942.1"/>
    <property type="molecule type" value="Genomic_DNA"/>
</dbReference>
<comment type="catalytic activity">
    <reaction evidence="8">
        <text>Zn(2+)(in) + 2 H(+)(out) = Zn(2+)(out) + 2 H(+)(in)</text>
        <dbReference type="Rhea" id="RHEA:72627"/>
        <dbReference type="ChEBI" id="CHEBI:15378"/>
        <dbReference type="ChEBI" id="CHEBI:29105"/>
    </reaction>
</comment>
<keyword evidence="12" id="KW-1185">Reference proteome</keyword>
<dbReference type="SUPFAM" id="SSF161111">
    <property type="entry name" value="Cation efflux protein transmembrane domain-like"/>
    <property type="match status" value="1"/>
</dbReference>
<evidence type="ECO:0000256" key="4">
    <source>
        <dbReference type="ARBA" id="ARBA00022692"/>
    </source>
</evidence>
<keyword evidence="5" id="KW-0813">Transport</keyword>